<organism evidence="1 2">
    <name type="scientific">Mycolicibacterium gilvum</name>
    <dbReference type="NCBI Taxonomy" id="1804"/>
    <lineage>
        <taxon>Bacteria</taxon>
        <taxon>Bacillati</taxon>
        <taxon>Actinomycetota</taxon>
        <taxon>Actinomycetes</taxon>
        <taxon>Mycobacteriales</taxon>
        <taxon>Mycobacteriaceae</taxon>
        <taxon>Mycolicibacterium</taxon>
    </lineage>
</organism>
<dbReference type="Proteomes" id="UP000254291">
    <property type="component" value="Unassembled WGS sequence"/>
</dbReference>
<name>A0A378SLR4_9MYCO</name>
<evidence type="ECO:0000313" key="2">
    <source>
        <dbReference type="Proteomes" id="UP000254291"/>
    </source>
</evidence>
<evidence type="ECO:0000313" key="1">
    <source>
        <dbReference type="EMBL" id="STZ43561.1"/>
    </source>
</evidence>
<dbReference type="RefSeq" id="WP_115327409.1">
    <property type="nucleotide sequence ID" value="NZ_JACKST010000110.1"/>
</dbReference>
<dbReference type="EMBL" id="UGQM01000001">
    <property type="protein sequence ID" value="STZ43561.1"/>
    <property type="molecule type" value="Genomic_DNA"/>
</dbReference>
<reference evidence="1 2" key="1">
    <citation type="submission" date="2018-06" db="EMBL/GenBank/DDBJ databases">
        <authorList>
            <consortium name="Pathogen Informatics"/>
            <person name="Doyle S."/>
        </authorList>
    </citation>
    <scope>NUCLEOTIDE SEQUENCE [LARGE SCALE GENOMIC DNA]</scope>
    <source>
        <strain evidence="1 2">NCTC10742</strain>
    </source>
</reference>
<gene>
    <name evidence="1" type="ORF">NCTC10742_02787</name>
</gene>
<proteinExistence type="predicted"/>
<dbReference type="AlphaFoldDB" id="A0A378SLR4"/>
<protein>
    <submittedName>
        <fullName evidence="1">Uncharacterized protein</fullName>
    </submittedName>
</protein>
<sequence length="70" mass="7611">MSAQADDVFALARLDLAHEANAMLTTLRYDDLTGGDLAALVAILRTVNERRQARVGCRVVALSVVRDGKR</sequence>
<accession>A0A378SLR4</accession>